<reference evidence="4 5" key="1">
    <citation type="submission" date="2018-10" db="EMBL/GenBank/DDBJ databases">
        <title>Sinomicrobium pectinilyticum sp. nov., a pectinase-producing bacterium isolated from alkaline and saline soil, and emended description of the genus Sinomicrobium.</title>
        <authorList>
            <person name="Cheng B."/>
            <person name="Li C."/>
            <person name="Lai Q."/>
            <person name="Du M."/>
            <person name="Shao Z."/>
            <person name="Xu P."/>
            <person name="Yang C."/>
        </authorList>
    </citation>
    <scope>NUCLEOTIDE SEQUENCE [LARGE SCALE GENOMIC DNA]</scope>
    <source>
        <strain evidence="4 5">5DNS001</strain>
    </source>
</reference>
<dbReference type="PROSITE" id="PS00622">
    <property type="entry name" value="HTH_LUXR_1"/>
    <property type="match status" value="1"/>
</dbReference>
<feature type="domain" description="HTH luxR-type" evidence="3">
    <location>
        <begin position="577"/>
        <end position="604"/>
    </location>
</feature>
<dbReference type="InterPro" id="IPR019734">
    <property type="entry name" value="TPR_rpt"/>
</dbReference>
<dbReference type="Proteomes" id="UP000267469">
    <property type="component" value="Unassembled WGS sequence"/>
</dbReference>
<protein>
    <submittedName>
        <fullName evidence="4">LuxR family transcriptional regulator</fullName>
    </submittedName>
</protein>
<keyword evidence="2" id="KW-1133">Transmembrane helix</keyword>
<keyword evidence="5" id="KW-1185">Reference proteome</keyword>
<proteinExistence type="predicted"/>
<sequence length="628" mass="72316">MGRLLFICVFIFFAVLFRPPVTQAQSVVIDSLNTIIDNPGATKGERIDAMGELAEIMAMNKRPDEALKIAENALEISHREKEKGYTALTYSTLSYLYAQQDSIVLAFQAIDSASRYAAQITDKVIKGRIHSRRGWLENMIGNRDKAYQYMLEALRMFEGEEVPLFQSSIYHHLASIQGYWNEPEKQLHYTRLCLDAALKSKDPDAISHAYLSLGSYYLYRYRKDQSRQLLDSTRHYYTSILKLVDSRRKRITARSIEGIAALNMANLYFEFYPSSYKDSAEVYLDQALANGRETKHPEIIVNSYGILGEYARKEGDYNKAEKLLQMAMAEISGNPRSGALEKSRITSSLARMTEENGDDSKALTYYKQYMKFDKELFDKEKLFITQKLEAQYQSEKKELALTAARQEAAFTKKLNRYYLVLIAAGLVALFFLFRSYHFKLKASQQRQLLLTGEKHEAELQASLKAEETARLQAERELMQERLDRLEKELLAGTLQVEEKNTLLQNFKEKLNSLDSNDPLHRQINRLISKNNEVDKGYDDIKAEFSEIHPEFIAGLQQKAENKLTRLDLKYCSYILMGLTNKEIAIKLNVDPKSIRMARYRIKQKLNLRKDESLDGFINDLGTKPNTTV</sequence>
<comment type="caution">
    <text evidence="4">The sequence shown here is derived from an EMBL/GenBank/DDBJ whole genome shotgun (WGS) entry which is preliminary data.</text>
</comment>
<dbReference type="Gene3D" id="1.25.40.10">
    <property type="entry name" value="Tetratricopeptide repeat domain"/>
    <property type="match status" value="2"/>
</dbReference>
<dbReference type="InterPro" id="IPR000792">
    <property type="entry name" value="Tscrpt_reg_LuxR_C"/>
</dbReference>
<dbReference type="InterPro" id="IPR011990">
    <property type="entry name" value="TPR-like_helical_dom_sf"/>
</dbReference>
<dbReference type="Pfam" id="PF00196">
    <property type="entry name" value="GerE"/>
    <property type="match status" value="1"/>
</dbReference>
<dbReference type="GO" id="GO:0003677">
    <property type="term" value="F:DNA binding"/>
    <property type="evidence" value="ECO:0007669"/>
    <property type="project" value="InterPro"/>
</dbReference>
<evidence type="ECO:0000256" key="1">
    <source>
        <dbReference type="SAM" id="Coils"/>
    </source>
</evidence>
<dbReference type="OrthoDB" id="1090267at2"/>
<keyword evidence="2" id="KW-0812">Transmembrane</keyword>
<dbReference type="Gene3D" id="1.10.10.10">
    <property type="entry name" value="Winged helix-like DNA-binding domain superfamily/Winged helix DNA-binding domain"/>
    <property type="match status" value="1"/>
</dbReference>
<dbReference type="InterPro" id="IPR016032">
    <property type="entry name" value="Sig_transdc_resp-reg_C-effctor"/>
</dbReference>
<keyword evidence="2" id="KW-0472">Membrane</keyword>
<gene>
    <name evidence="4" type="ORF">ED312_01390</name>
</gene>
<dbReference type="SMART" id="SM00028">
    <property type="entry name" value="TPR"/>
    <property type="match status" value="4"/>
</dbReference>
<evidence type="ECO:0000313" key="5">
    <source>
        <dbReference type="Proteomes" id="UP000267469"/>
    </source>
</evidence>
<organism evidence="4 5">
    <name type="scientific">Sinomicrobium pectinilyticum</name>
    <dbReference type="NCBI Taxonomy" id="1084421"/>
    <lineage>
        <taxon>Bacteria</taxon>
        <taxon>Pseudomonadati</taxon>
        <taxon>Bacteroidota</taxon>
        <taxon>Flavobacteriia</taxon>
        <taxon>Flavobacteriales</taxon>
        <taxon>Flavobacteriaceae</taxon>
        <taxon>Sinomicrobium</taxon>
    </lineage>
</organism>
<evidence type="ECO:0000259" key="3">
    <source>
        <dbReference type="PROSITE" id="PS00622"/>
    </source>
</evidence>
<accession>A0A3N0F3N4</accession>
<dbReference type="EMBL" id="RJTM01000003">
    <property type="protein sequence ID" value="RNL94597.1"/>
    <property type="molecule type" value="Genomic_DNA"/>
</dbReference>
<dbReference type="GO" id="GO:0006355">
    <property type="term" value="P:regulation of DNA-templated transcription"/>
    <property type="evidence" value="ECO:0007669"/>
    <property type="project" value="InterPro"/>
</dbReference>
<dbReference type="AlphaFoldDB" id="A0A3N0F3N4"/>
<feature type="coiled-coil region" evidence="1">
    <location>
        <begin position="456"/>
        <end position="516"/>
    </location>
</feature>
<dbReference type="InterPro" id="IPR036388">
    <property type="entry name" value="WH-like_DNA-bd_sf"/>
</dbReference>
<evidence type="ECO:0000313" key="4">
    <source>
        <dbReference type="EMBL" id="RNL94597.1"/>
    </source>
</evidence>
<dbReference type="RefSeq" id="WP_123214214.1">
    <property type="nucleotide sequence ID" value="NZ_RJTM01000003.1"/>
</dbReference>
<feature type="transmembrane region" description="Helical" evidence="2">
    <location>
        <begin position="417"/>
        <end position="436"/>
    </location>
</feature>
<dbReference type="SUPFAM" id="SSF48452">
    <property type="entry name" value="TPR-like"/>
    <property type="match status" value="2"/>
</dbReference>
<keyword evidence="1" id="KW-0175">Coiled coil</keyword>
<dbReference type="SUPFAM" id="SSF46894">
    <property type="entry name" value="C-terminal effector domain of the bipartite response regulators"/>
    <property type="match status" value="1"/>
</dbReference>
<evidence type="ECO:0000256" key="2">
    <source>
        <dbReference type="SAM" id="Phobius"/>
    </source>
</evidence>
<name>A0A3N0F3N4_SINP1</name>